<dbReference type="EC" id="3.1.12.1" evidence="9"/>
<dbReference type="InterPro" id="IPR011604">
    <property type="entry name" value="PDDEXK-like_dom_sf"/>
</dbReference>
<keyword evidence="6 9" id="KW-0411">Iron-sulfur</keyword>
<dbReference type="Pfam" id="PF01930">
    <property type="entry name" value="Cas_Cas4"/>
    <property type="match status" value="1"/>
</dbReference>
<proteinExistence type="inferred from homology"/>
<keyword evidence="8 9" id="KW-0464">Manganese</keyword>
<keyword evidence="1 9" id="KW-0540">Nuclease</keyword>
<accession>A0A2S9YE99</accession>
<evidence type="ECO:0000256" key="2">
    <source>
        <dbReference type="ARBA" id="ARBA00022723"/>
    </source>
</evidence>
<gene>
    <name evidence="12" type="ORF">ENSA5_16850</name>
</gene>
<sequence>MDIPTFVPANPNADILPVRMCNELVYCERLFHLEHVQGIFVDSADTISGRDEHERAARRGRRARASKSSSDLPPWPELPRSLDIISSEFGVRGKIDFLEIEDDQVIVVETKHGRAPKQPGPRSWYDHELPEVAWPADLAQLGLYMAMLREYGLDAQEGRIFYRGSRSTVTIPWSEPLEAFLHAVVRRAREVGELATPPEPLRDSPKCPGCSLHDVCLPGPGPRPRRALPASLGRHRDPPHARNRRDQPR</sequence>
<keyword evidence="2 9" id="KW-0479">Metal-binding</keyword>
<evidence type="ECO:0000256" key="1">
    <source>
        <dbReference type="ARBA" id="ARBA00022722"/>
    </source>
</evidence>
<organism evidence="12 13">
    <name type="scientific">Enhygromyxa salina</name>
    <dbReference type="NCBI Taxonomy" id="215803"/>
    <lineage>
        <taxon>Bacteria</taxon>
        <taxon>Pseudomonadati</taxon>
        <taxon>Myxococcota</taxon>
        <taxon>Polyangia</taxon>
        <taxon>Nannocystales</taxon>
        <taxon>Nannocystaceae</taxon>
        <taxon>Enhygromyxa</taxon>
    </lineage>
</organism>
<evidence type="ECO:0000256" key="6">
    <source>
        <dbReference type="ARBA" id="ARBA00023014"/>
    </source>
</evidence>
<name>A0A2S9YE99_9BACT</name>
<dbReference type="GO" id="GO:0004519">
    <property type="term" value="F:endonuclease activity"/>
    <property type="evidence" value="ECO:0007669"/>
    <property type="project" value="UniProtKB-KW"/>
</dbReference>
<dbReference type="InterPro" id="IPR022765">
    <property type="entry name" value="Dna2/Cas4_DUF83"/>
</dbReference>
<reference evidence="12 13" key="1">
    <citation type="submission" date="2018-03" db="EMBL/GenBank/DDBJ databases">
        <title>Draft Genome Sequences of the Obligatory Marine Myxobacteria Enhygromyxa salina SWB005.</title>
        <authorList>
            <person name="Poehlein A."/>
            <person name="Moghaddam J.A."/>
            <person name="Harms H."/>
            <person name="Alanjari M."/>
            <person name="Koenig G.M."/>
            <person name="Daniel R."/>
            <person name="Schaeberle T.F."/>
        </authorList>
    </citation>
    <scope>NUCLEOTIDE SEQUENCE [LARGE SCALE GENOMIC DNA]</scope>
    <source>
        <strain evidence="12 13">SWB005</strain>
    </source>
</reference>
<dbReference type="GO" id="GO:0046872">
    <property type="term" value="F:metal ion binding"/>
    <property type="evidence" value="ECO:0007669"/>
    <property type="project" value="UniProtKB-KW"/>
</dbReference>
<comment type="caution">
    <text evidence="12">The sequence shown here is derived from an EMBL/GenBank/DDBJ whole genome shotgun (WGS) entry which is preliminary data.</text>
</comment>
<comment type="similarity">
    <text evidence="9">Belongs to the CRISPR-associated exonuclease Cas4 family.</text>
</comment>
<feature type="region of interest" description="Disordered" evidence="10">
    <location>
        <begin position="50"/>
        <end position="74"/>
    </location>
</feature>
<evidence type="ECO:0000256" key="10">
    <source>
        <dbReference type="SAM" id="MobiDB-lite"/>
    </source>
</evidence>
<comment type="cofactor">
    <cofactor evidence="9">
        <name>iron-sulfur cluster</name>
        <dbReference type="ChEBI" id="CHEBI:30408"/>
    </cofactor>
</comment>
<feature type="region of interest" description="Disordered" evidence="10">
    <location>
        <begin position="215"/>
        <end position="249"/>
    </location>
</feature>
<evidence type="ECO:0000256" key="4">
    <source>
        <dbReference type="ARBA" id="ARBA00022839"/>
    </source>
</evidence>
<evidence type="ECO:0000256" key="7">
    <source>
        <dbReference type="ARBA" id="ARBA00023118"/>
    </source>
</evidence>
<comment type="function">
    <text evidence="9">CRISPR (clustered regularly interspaced short palindromic repeat) is an adaptive immune system that provides protection against mobile genetic elements (viruses, transposable elements and conjugative plasmids). CRISPR clusters contain sequences complementary to antecedent mobile elements and target invading nucleic acids. CRISPR clusters are transcribed and processed into CRISPR RNA (crRNA).</text>
</comment>
<evidence type="ECO:0000313" key="13">
    <source>
        <dbReference type="Proteomes" id="UP000237968"/>
    </source>
</evidence>
<feature type="domain" description="DUF83" evidence="11">
    <location>
        <begin position="21"/>
        <end position="217"/>
    </location>
</feature>
<keyword evidence="4 9" id="KW-0269">Exonuclease</keyword>
<evidence type="ECO:0000256" key="5">
    <source>
        <dbReference type="ARBA" id="ARBA00023004"/>
    </source>
</evidence>
<dbReference type="AlphaFoldDB" id="A0A2S9YE99"/>
<feature type="compositionally biased region" description="Basic and acidic residues" evidence="10">
    <location>
        <begin position="234"/>
        <end position="249"/>
    </location>
</feature>
<keyword evidence="13" id="KW-1185">Reference proteome</keyword>
<evidence type="ECO:0000256" key="8">
    <source>
        <dbReference type="ARBA" id="ARBA00023211"/>
    </source>
</evidence>
<evidence type="ECO:0000259" key="11">
    <source>
        <dbReference type="Pfam" id="PF01930"/>
    </source>
</evidence>
<keyword evidence="3 9" id="KW-0378">Hydrolase</keyword>
<dbReference type="GO" id="GO:0004527">
    <property type="term" value="F:exonuclease activity"/>
    <property type="evidence" value="ECO:0007669"/>
    <property type="project" value="UniProtKB-KW"/>
</dbReference>
<dbReference type="EMBL" id="PVNK01000093">
    <property type="protein sequence ID" value="PRQ03331.1"/>
    <property type="molecule type" value="Genomic_DNA"/>
</dbReference>
<keyword evidence="5 9" id="KW-0408">Iron</keyword>
<protein>
    <recommendedName>
        <fullName evidence="9">CRISPR-associated exonuclease Cas4</fullName>
        <ecNumber evidence="9">3.1.12.1</ecNumber>
    </recommendedName>
</protein>
<dbReference type="GO" id="GO:0051607">
    <property type="term" value="P:defense response to virus"/>
    <property type="evidence" value="ECO:0007669"/>
    <property type="project" value="UniProtKB-KW"/>
</dbReference>
<evidence type="ECO:0000256" key="9">
    <source>
        <dbReference type="RuleBase" id="RU365022"/>
    </source>
</evidence>
<evidence type="ECO:0000256" key="3">
    <source>
        <dbReference type="ARBA" id="ARBA00022801"/>
    </source>
</evidence>
<dbReference type="OrthoDB" id="9803119at2"/>
<dbReference type="InterPro" id="IPR013343">
    <property type="entry name" value="CRISPR-assoc_prot_Cas4"/>
</dbReference>
<dbReference type="NCBIfam" id="TIGR00372">
    <property type="entry name" value="cas4"/>
    <property type="match status" value="1"/>
</dbReference>
<dbReference type="Gene3D" id="3.90.320.10">
    <property type="match status" value="1"/>
</dbReference>
<keyword evidence="7 9" id="KW-0051">Antiviral defense</keyword>
<dbReference type="GO" id="GO:0051536">
    <property type="term" value="F:iron-sulfur cluster binding"/>
    <property type="evidence" value="ECO:0007669"/>
    <property type="project" value="UniProtKB-KW"/>
</dbReference>
<keyword evidence="12" id="KW-0255">Endonuclease</keyword>
<evidence type="ECO:0000313" key="12">
    <source>
        <dbReference type="EMBL" id="PRQ03331.1"/>
    </source>
</evidence>
<dbReference type="Proteomes" id="UP000237968">
    <property type="component" value="Unassembled WGS sequence"/>
</dbReference>
<comment type="cofactor">
    <cofactor evidence="9">
        <name>Mg(2+)</name>
        <dbReference type="ChEBI" id="CHEBI:18420"/>
    </cofactor>
    <cofactor evidence="9">
        <name>Mn(2+)</name>
        <dbReference type="ChEBI" id="CHEBI:29035"/>
    </cofactor>
    <text evidence="9">Mg(2+) or Mn(2+) required for ssDNA cleavage activity.</text>
</comment>